<keyword evidence="1" id="KW-0548">Nucleotidyltransferase</keyword>
<organism evidence="1 2">
    <name type="scientific">Caerostris extrusa</name>
    <name type="common">Bark spider</name>
    <name type="synonym">Caerostris bankana</name>
    <dbReference type="NCBI Taxonomy" id="172846"/>
    <lineage>
        <taxon>Eukaryota</taxon>
        <taxon>Metazoa</taxon>
        <taxon>Ecdysozoa</taxon>
        <taxon>Arthropoda</taxon>
        <taxon>Chelicerata</taxon>
        <taxon>Arachnida</taxon>
        <taxon>Araneae</taxon>
        <taxon>Araneomorphae</taxon>
        <taxon>Entelegynae</taxon>
        <taxon>Araneoidea</taxon>
        <taxon>Araneidae</taxon>
        <taxon>Caerostris</taxon>
    </lineage>
</organism>
<evidence type="ECO:0000313" key="2">
    <source>
        <dbReference type="Proteomes" id="UP001054945"/>
    </source>
</evidence>
<accession>A0AAV4RT37</accession>
<protein>
    <submittedName>
        <fullName evidence="1">Reverse transcriptase</fullName>
    </submittedName>
</protein>
<keyword evidence="1" id="KW-0695">RNA-directed DNA polymerase</keyword>
<sequence>MPLKQDPTCLDYSKQIVLVRLRSLWTRLSKDQEYLKLQRIYGGVRKTGSLETMNGISLNDMHYNGGMIQDDLFTIMARFRTHVNALSADIKLIYLIILIDLSQHGQEIL</sequence>
<reference evidence="1 2" key="1">
    <citation type="submission" date="2021-06" db="EMBL/GenBank/DDBJ databases">
        <title>Caerostris extrusa draft genome.</title>
        <authorList>
            <person name="Kono N."/>
            <person name="Arakawa K."/>
        </authorList>
    </citation>
    <scope>NUCLEOTIDE SEQUENCE [LARGE SCALE GENOMIC DNA]</scope>
</reference>
<dbReference type="Proteomes" id="UP001054945">
    <property type="component" value="Unassembled WGS sequence"/>
</dbReference>
<dbReference type="AlphaFoldDB" id="A0AAV4RT37"/>
<gene>
    <name evidence="1" type="primary">X975_01402</name>
    <name evidence="1" type="ORF">CEXT_689291</name>
</gene>
<comment type="caution">
    <text evidence="1">The sequence shown here is derived from an EMBL/GenBank/DDBJ whole genome shotgun (WGS) entry which is preliminary data.</text>
</comment>
<name>A0AAV4RT37_CAEEX</name>
<dbReference type="GO" id="GO:0003964">
    <property type="term" value="F:RNA-directed DNA polymerase activity"/>
    <property type="evidence" value="ECO:0007669"/>
    <property type="project" value="UniProtKB-KW"/>
</dbReference>
<keyword evidence="2" id="KW-1185">Reference proteome</keyword>
<dbReference type="EMBL" id="BPLR01008294">
    <property type="protein sequence ID" value="GIY23597.1"/>
    <property type="molecule type" value="Genomic_DNA"/>
</dbReference>
<proteinExistence type="predicted"/>
<keyword evidence="1" id="KW-0808">Transferase</keyword>
<evidence type="ECO:0000313" key="1">
    <source>
        <dbReference type="EMBL" id="GIY23597.1"/>
    </source>
</evidence>